<protein>
    <submittedName>
        <fullName evidence="2">Uncharacterized protein</fullName>
    </submittedName>
</protein>
<proteinExistence type="predicted"/>
<keyword evidence="3" id="KW-1185">Reference proteome</keyword>
<evidence type="ECO:0000313" key="2">
    <source>
        <dbReference type="EMBL" id="KYH24606.1"/>
    </source>
</evidence>
<sequence length="94" mass="10924">MSTHEDRKETVSPTRSTSTVESRMPNPTRWHETAHLQDGTPISRLGAYWYILNDDGDVISDGYHEIYLNETEDYEGKRSTRREQITLYTKSETA</sequence>
<dbReference type="PATRIC" id="fig|1008153.3.peg.3786"/>
<organism evidence="2 3">
    <name type="scientific">Halalkalicoccus paucihalophilus</name>
    <dbReference type="NCBI Taxonomy" id="1008153"/>
    <lineage>
        <taxon>Archaea</taxon>
        <taxon>Methanobacteriati</taxon>
        <taxon>Methanobacteriota</taxon>
        <taxon>Stenosarchaea group</taxon>
        <taxon>Halobacteria</taxon>
        <taxon>Halobacteriales</taxon>
        <taxon>Halococcaceae</taxon>
        <taxon>Halalkalicoccus</taxon>
    </lineage>
</organism>
<feature type="compositionally biased region" description="Polar residues" evidence="1">
    <location>
        <begin position="11"/>
        <end position="21"/>
    </location>
</feature>
<dbReference type="EMBL" id="LTAZ01000013">
    <property type="protein sequence ID" value="KYH24606.1"/>
    <property type="molecule type" value="Genomic_DNA"/>
</dbReference>
<feature type="compositionally biased region" description="Basic and acidic residues" evidence="1">
    <location>
        <begin position="1"/>
        <end position="10"/>
    </location>
</feature>
<name>A0A151AA75_9EURY</name>
<accession>A0A151AA75</accession>
<reference evidence="2 3" key="1">
    <citation type="submission" date="2016-02" db="EMBL/GenBank/DDBJ databases">
        <title>Genome sequence of Halalkalicoccus paucihalophilus DSM 24557.</title>
        <authorList>
            <person name="Poehlein A."/>
            <person name="Daniel R."/>
        </authorList>
    </citation>
    <scope>NUCLEOTIDE SEQUENCE [LARGE SCALE GENOMIC DNA]</scope>
    <source>
        <strain evidence="2 3">DSM 24557</strain>
    </source>
</reference>
<comment type="caution">
    <text evidence="2">The sequence shown here is derived from an EMBL/GenBank/DDBJ whole genome shotgun (WGS) entry which is preliminary data.</text>
</comment>
<gene>
    <name evidence="2" type="ORF">HAPAU_35890</name>
</gene>
<evidence type="ECO:0000313" key="3">
    <source>
        <dbReference type="Proteomes" id="UP000075321"/>
    </source>
</evidence>
<feature type="region of interest" description="Disordered" evidence="1">
    <location>
        <begin position="1"/>
        <end position="35"/>
    </location>
</feature>
<dbReference type="AlphaFoldDB" id="A0A151AA75"/>
<evidence type="ECO:0000256" key="1">
    <source>
        <dbReference type="SAM" id="MobiDB-lite"/>
    </source>
</evidence>
<dbReference type="Proteomes" id="UP000075321">
    <property type="component" value="Unassembled WGS sequence"/>
</dbReference>